<accession>A0AAV9XV99</accession>
<dbReference type="Proteomes" id="UP001311799">
    <property type="component" value="Unassembled WGS sequence"/>
</dbReference>
<comment type="caution">
    <text evidence="2">The sequence shown here is derived from an EMBL/GenBank/DDBJ whole genome shotgun (WGS) entry which is preliminary data.</text>
</comment>
<feature type="coiled-coil region" evidence="1">
    <location>
        <begin position="517"/>
        <end position="544"/>
    </location>
</feature>
<name>A0AAV9XV99_9CRYT</name>
<gene>
    <name evidence="2" type="ORF">RS030_71102</name>
</gene>
<organism evidence="2 3">
    <name type="scientific">Cryptosporidium xiaoi</name>
    <dbReference type="NCBI Taxonomy" id="659607"/>
    <lineage>
        <taxon>Eukaryota</taxon>
        <taxon>Sar</taxon>
        <taxon>Alveolata</taxon>
        <taxon>Apicomplexa</taxon>
        <taxon>Conoidasida</taxon>
        <taxon>Coccidia</taxon>
        <taxon>Eucoccidiorida</taxon>
        <taxon>Eimeriorina</taxon>
        <taxon>Cryptosporidiidae</taxon>
        <taxon>Cryptosporidium</taxon>
    </lineage>
</organism>
<feature type="coiled-coil region" evidence="1">
    <location>
        <begin position="290"/>
        <end position="476"/>
    </location>
</feature>
<keyword evidence="3" id="KW-1185">Reference proteome</keyword>
<dbReference type="AlphaFoldDB" id="A0AAV9XV99"/>
<proteinExistence type="predicted"/>
<dbReference type="EMBL" id="JAWDEY010000035">
    <property type="protein sequence ID" value="KAK6588130.1"/>
    <property type="molecule type" value="Genomic_DNA"/>
</dbReference>
<protein>
    <submittedName>
        <fullName evidence="2">Repeat organellar</fullName>
    </submittedName>
</protein>
<keyword evidence="1" id="KW-0175">Coiled coil</keyword>
<evidence type="ECO:0000313" key="3">
    <source>
        <dbReference type="Proteomes" id="UP001311799"/>
    </source>
</evidence>
<evidence type="ECO:0000256" key="1">
    <source>
        <dbReference type="SAM" id="Coils"/>
    </source>
</evidence>
<reference evidence="2 3" key="1">
    <citation type="submission" date="2023-10" db="EMBL/GenBank/DDBJ databases">
        <title>Comparative genomics analysis reveals potential genetic determinants of host preference in Cryptosporidium xiaoi.</title>
        <authorList>
            <person name="Xiao L."/>
            <person name="Li J."/>
        </authorList>
    </citation>
    <scope>NUCLEOTIDE SEQUENCE [LARGE SCALE GENOMIC DNA]</scope>
    <source>
        <strain evidence="2 3">52996</strain>
    </source>
</reference>
<evidence type="ECO:0000313" key="2">
    <source>
        <dbReference type="EMBL" id="KAK6588130.1"/>
    </source>
</evidence>
<feature type="coiled-coil region" evidence="1">
    <location>
        <begin position="577"/>
        <end position="639"/>
    </location>
</feature>
<sequence length="747" mass="87874">MRFHNEGKMLESKVLEENLSLFIENRELSDKICKKEVENVQLLGRISDHEENKKSLEKFISKIREDEVDLYLDSVYTKKRLESSEKVAKNLRKYIDYLKDVIKKCIIFSDSINKLINNKYKYGNTFLLSNSYLSTNSEEFFREALQNYFKMNNLIYEDLKEELKYRNRYKEQKKENAYLKSKIEDLTEIKILDVNKGEVSLNINKKGGKIKLSISKKNILEITNMDCKLENNGVIEGLCEYCSNKKASFSNDDLEKEYLLYSVKQFRKENYTLKQKIFEYEFDSSRVEEVKELELKLEEKQTEIENLEKEYSLWVLNLQEENSELRIIIDDQEKKERELIENMNNEKEKTKQEYKQFNEELISEYETKLSEKIAELNKIRNENMYDNKKNIELEIIRKNLNHSEENLRKFSEENQNLNVKLKKLMKEYEKCEEELHNAEKVIKNANDTISNLRETQVKLNEQLNNEKDLHDKFEQEACTLKKELDNFLSDMYKGGTQKKSRGKIIGEEIESERLDSVEIIIGHCKELENKVEELTTQLENIKYGNETIFGAPGGKCSKLTNNLSSGHANNISNNAEIETLFDQVQSLKKEREQLKKDIRQRDWARVETEMLQKKTLEEVDQLKRDNARLMLENLRLRDLTGTRNSIQIKSTVYSPNQSDENVQLNCSRSSLNKVVQGEHIKESGAEFNQSECDRKTENSKDAVENISGKVGNLNLPRNSIQSMLNLKPPKRHSLLLFGQKSNRDSIN</sequence>